<dbReference type="OrthoDB" id="196131at2759"/>
<feature type="compositionally biased region" description="Basic and acidic residues" evidence="3">
    <location>
        <begin position="116"/>
        <end position="129"/>
    </location>
</feature>
<keyword evidence="1" id="KW-0677">Repeat</keyword>
<evidence type="ECO:0000313" key="6">
    <source>
        <dbReference type="Proteomes" id="UP000604046"/>
    </source>
</evidence>
<dbReference type="InterPro" id="IPR058209">
    <property type="entry name" value="TPR_BSK1_C"/>
</dbReference>
<accession>A0A812HXV8</accession>
<dbReference type="GO" id="GO:0051879">
    <property type="term" value="F:Hsp90 protein binding"/>
    <property type="evidence" value="ECO:0007669"/>
    <property type="project" value="TreeGrafter"/>
</dbReference>
<organism evidence="5 6">
    <name type="scientific">Symbiodinium natans</name>
    <dbReference type="NCBI Taxonomy" id="878477"/>
    <lineage>
        <taxon>Eukaryota</taxon>
        <taxon>Sar</taxon>
        <taxon>Alveolata</taxon>
        <taxon>Dinophyceae</taxon>
        <taxon>Suessiales</taxon>
        <taxon>Symbiodiniaceae</taxon>
        <taxon>Symbiodinium</taxon>
    </lineage>
</organism>
<dbReference type="SMART" id="SM00028">
    <property type="entry name" value="TPR"/>
    <property type="match status" value="3"/>
</dbReference>
<dbReference type="Proteomes" id="UP000604046">
    <property type="component" value="Unassembled WGS sequence"/>
</dbReference>
<feature type="region of interest" description="Disordered" evidence="3">
    <location>
        <begin position="105"/>
        <end position="132"/>
    </location>
</feature>
<evidence type="ECO:0000256" key="1">
    <source>
        <dbReference type="ARBA" id="ARBA00022737"/>
    </source>
</evidence>
<dbReference type="PANTHER" id="PTHR22904">
    <property type="entry name" value="TPR REPEAT CONTAINING PROTEIN"/>
    <property type="match status" value="1"/>
</dbReference>
<evidence type="ECO:0000259" key="4">
    <source>
        <dbReference type="Pfam" id="PF25575"/>
    </source>
</evidence>
<dbReference type="InterPro" id="IPR011990">
    <property type="entry name" value="TPR-like_helical_dom_sf"/>
</dbReference>
<evidence type="ECO:0000256" key="3">
    <source>
        <dbReference type="SAM" id="MobiDB-lite"/>
    </source>
</evidence>
<dbReference type="PANTHER" id="PTHR22904:SF523">
    <property type="entry name" value="STRESS-INDUCED-PHOSPHOPROTEIN 1"/>
    <property type="match status" value="1"/>
</dbReference>
<gene>
    <name evidence="5" type="primary">Ttc28</name>
    <name evidence="5" type="ORF">SNAT2548_LOCUS2087</name>
</gene>
<dbReference type="CDD" id="cd16449">
    <property type="entry name" value="RING-HC"/>
    <property type="match status" value="1"/>
</dbReference>
<keyword evidence="2" id="KW-0802">TPR repeat</keyword>
<feature type="region of interest" description="Disordered" evidence="3">
    <location>
        <begin position="146"/>
        <end position="174"/>
    </location>
</feature>
<name>A0A812HXV8_9DINO</name>
<dbReference type="InterPro" id="IPR019734">
    <property type="entry name" value="TPR_rpt"/>
</dbReference>
<dbReference type="EMBL" id="CAJNDS010000115">
    <property type="protein sequence ID" value="CAE6963644.1"/>
    <property type="molecule type" value="Genomic_DNA"/>
</dbReference>
<feature type="compositionally biased region" description="Basic and acidic residues" evidence="3">
    <location>
        <begin position="147"/>
        <end position="165"/>
    </location>
</feature>
<proteinExistence type="predicted"/>
<sequence>MAGGATAPAWGELKSKGDQAFRDQDFEAAAALYSRALELADAETSKTLLSNRSAAYAASGNFRAALDDATRCEELAPAWPKSLFRRGVALRGLKRFDMAISAFAQGQEQDPGNPNWHKEIEETESDSKRLSTPVLKTSWAGECQMGELDRDGRQSRTVSRADDPSSSHGQESRSLNSWETPRLSWIDILACTVIAAFILITMGLGTSHTVDDIAKNIRSLDMMNDRLQTVLHDQLVTEGRRLRERRAVWSWQEQRSEYGRCGVKTAKIWEPGYTLSPATENWARHVREADRAQSALAIGFVGATSAGKSWLVSKLQSEGAAQPARFEQSFAGGVDLQSMTSDINLYLDPVDQIYYVDFEGTYGTLPLQYYAADMAKVVQRCADVASWESKRRQVLKESFQPAVAYLMCDVVVFLTREKLVCRRALEECEQFARAANARVSSALAPALIIVQNCCRPSEGLFDPEMCTEAFRRAHFSAGRWNYDDPLQEGAGGQVSSAAAQWAEYFRSIDCFCLPDEYTFCKRSGFDGEDVCKEVLVKLKATMKRRLEEGIPARIENGVGLSQFQWFSVLSSLCGIINDQETVAMSAIYIHAGAAAGGVNELKSVLLQIMHPMKRPDVVDPQDFQLRLGVAIGIIARFAVRHDLAEDEIHQVVKYLSMLFPCGAMAPPAVERADGSKEPVHCGQNLLFHKGLHRSSCLVRTVEAGWLQHLSEWLQGGVTYAWPGEFFCLESLSEACNQGMLAASVLEQVEEYKVEKCLEGVSPKVGTPWVLKAHSSLSTSGLKVAQDAARLCVVCTDAGSDGASLWKLWASSPDFLPVCGHCYSIMESNDLCKGATVAPAAAIGNIREGRKCEACAQKHGRVIVTQGQEAAENAKADHRLQPCRCLVCRKCAEKVAWSERSVCPICGMRVQWLADERALIATGWRVTRPAASRQDKCGICVSRAK</sequence>
<keyword evidence="6" id="KW-1185">Reference proteome</keyword>
<dbReference type="AlphaFoldDB" id="A0A812HXV8"/>
<evidence type="ECO:0000313" key="5">
    <source>
        <dbReference type="EMBL" id="CAE6963644.1"/>
    </source>
</evidence>
<comment type="caution">
    <text evidence="5">The sequence shown here is derived from an EMBL/GenBank/DDBJ whole genome shotgun (WGS) entry which is preliminary data.</text>
</comment>
<dbReference type="Pfam" id="PF25575">
    <property type="entry name" value="TPR_BSK1_C"/>
    <property type="match status" value="1"/>
</dbReference>
<dbReference type="Gene3D" id="1.25.40.10">
    <property type="entry name" value="Tetratricopeptide repeat domain"/>
    <property type="match status" value="1"/>
</dbReference>
<dbReference type="SUPFAM" id="SSF48452">
    <property type="entry name" value="TPR-like"/>
    <property type="match status" value="1"/>
</dbReference>
<evidence type="ECO:0000256" key="2">
    <source>
        <dbReference type="ARBA" id="ARBA00022803"/>
    </source>
</evidence>
<protein>
    <submittedName>
        <fullName evidence="5">Ttc28 protein</fullName>
    </submittedName>
</protein>
<feature type="domain" description="Serine/threonine-protein kinase BSK1-like TPR repeats" evidence="4">
    <location>
        <begin position="13"/>
        <end position="83"/>
    </location>
</feature>
<reference evidence="5" key="1">
    <citation type="submission" date="2021-02" db="EMBL/GenBank/DDBJ databases">
        <authorList>
            <person name="Dougan E. K."/>
            <person name="Rhodes N."/>
            <person name="Thang M."/>
            <person name="Chan C."/>
        </authorList>
    </citation>
    <scope>NUCLEOTIDE SEQUENCE</scope>
</reference>